<sequence>MTCMAALLTALRMVGCACLLWAAVIGGTCKQVPRVCKWPLDHRRTASRVVKVSPAMDLPKPVIFPSRPVWLSFFC</sequence>
<name>A0AA40DN56_9PEZI</name>
<comment type="caution">
    <text evidence="2">The sequence shown here is derived from an EMBL/GenBank/DDBJ whole genome shotgun (WGS) entry which is preliminary data.</text>
</comment>
<keyword evidence="3" id="KW-1185">Reference proteome</keyword>
<dbReference type="EMBL" id="JAUKUA010000006">
    <property type="protein sequence ID" value="KAK0707331.1"/>
    <property type="molecule type" value="Genomic_DNA"/>
</dbReference>
<dbReference type="AlphaFoldDB" id="A0AA40DN56"/>
<evidence type="ECO:0000256" key="1">
    <source>
        <dbReference type="SAM" id="SignalP"/>
    </source>
</evidence>
<feature type="signal peptide" evidence="1">
    <location>
        <begin position="1"/>
        <end position="16"/>
    </location>
</feature>
<dbReference type="Proteomes" id="UP001172102">
    <property type="component" value="Unassembled WGS sequence"/>
</dbReference>
<evidence type="ECO:0000313" key="3">
    <source>
        <dbReference type="Proteomes" id="UP001172102"/>
    </source>
</evidence>
<feature type="chain" id="PRO_5041324045" description="Secreted protein" evidence="1">
    <location>
        <begin position="17"/>
        <end position="75"/>
    </location>
</feature>
<gene>
    <name evidence="2" type="ORF">B0H67DRAFT_307999</name>
</gene>
<evidence type="ECO:0008006" key="4">
    <source>
        <dbReference type="Google" id="ProtNLM"/>
    </source>
</evidence>
<organism evidence="2 3">
    <name type="scientific">Lasiosphaeris hirsuta</name>
    <dbReference type="NCBI Taxonomy" id="260670"/>
    <lineage>
        <taxon>Eukaryota</taxon>
        <taxon>Fungi</taxon>
        <taxon>Dikarya</taxon>
        <taxon>Ascomycota</taxon>
        <taxon>Pezizomycotina</taxon>
        <taxon>Sordariomycetes</taxon>
        <taxon>Sordariomycetidae</taxon>
        <taxon>Sordariales</taxon>
        <taxon>Lasiosphaeriaceae</taxon>
        <taxon>Lasiosphaeris</taxon>
    </lineage>
</organism>
<keyword evidence="1" id="KW-0732">Signal</keyword>
<evidence type="ECO:0000313" key="2">
    <source>
        <dbReference type="EMBL" id="KAK0707331.1"/>
    </source>
</evidence>
<reference evidence="2" key="1">
    <citation type="submission" date="2023-06" db="EMBL/GenBank/DDBJ databases">
        <title>Genome-scale phylogeny and comparative genomics of the fungal order Sordariales.</title>
        <authorList>
            <consortium name="Lawrence Berkeley National Laboratory"/>
            <person name="Hensen N."/>
            <person name="Bonometti L."/>
            <person name="Westerberg I."/>
            <person name="Brannstrom I.O."/>
            <person name="Guillou S."/>
            <person name="Cros-Aarteil S."/>
            <person name="Calhoun S."/>
            <person name="Haridas S."/>
            <person name="Kuo A."/>
            <person name="Mondo S."/>
            <person name="Pangilinan J."/>
            <person name="Riley R."/>
            <person name="Labutti K."/>
            <person name="Andreopoulos B."/>
            <person name="Lipzen A."/>
            <person name="Chen C."/>
            <person name="Yanf M."/>
            <person name="Daum C."/>
            <person name="Ng V."/>
            <person name="Clum A."/>
            <person name="Steindorff A."/>
            <person name="Ohm R."/>
            <person name="Martin F."/>
            <person name="Silar P."/>
            <person name="Natvig D."/>
            <person name="Lalanne C."/>
            <person name="Gautier V."/>
            <person name="Ament-Velasquez S.L."/>
            <person name="Kruys A."/>
            <person name="Hutchinson M.I."/>
            <person name="Powell A.J."/>
            <person name="Barry K."/>
            <person name="Miller A.N."/>
            <person name="Grigoriev I.V."/>
            <person name="Debuchy R."/>
            <person name="Gladieux P."/>
            <person name="Thoren M.H."/>
            <person name="Johannesson H."/>
        </authorList>
    </citation>
    <scope>NUCLEOTIDE SEQUENCE</scope>
    <source>
        <strain evidence="2">SMH4607-1</strain>
    </source>
</reference>
<proteinExistence type="predicted"/>
<protein>
    <recommendedName>
        <fullName evidence="4">Secreted protein</fullName>
    </recommendedName>
</protein>
<accession>A0AA40DN56</accession>